<dbReference type="PROSITE" id="PS50885">
    <property type="entry name" value="HAMP"/>
    <property type="match status" value="1"/>
</dbReference>
<protein>
    <submittedName>
        <fullName evidence="5">Diguanylate cyclase</fullName>
    </submittedName>
</protein>
<dbReference type="PROSITE" id="PS50883">
    <property type="entry name" value="EAL"/>
    <property type="match status" value="1"/>
</dbReference>
<proteinExistence type="predicted"/>
<feature type="domain" description="EAL" evidence="2">
    <location>
        <begin position="510"/>
        <end position="763"/>
    </location>
</feature>
<keyword evidence="1" id="KW-0812">Transmembrane</keyword>
<feature type="transmembrane region" description="Helical" evidence="1">
    <location>
        <begin position="269"/>
        <end position="287"/>
    </location>
</feature>
<dbReference type="InterPro" id="IPR029150">
    <property type="entry name" value="dCache_3"/>
</dbReference>
<dbReference type="Pfam" id="PF00990">
    <property type="entry name" value="GGDEF"/>
    <property type="match status" value="1"/>
</dbReference>
<dbReference type="Pfam" id="PF00563">
    <property type="entry name" value="EAL"/>
    <property type="match status" value="1"/>
</dbReference>
<dbReference type="AlphaFoldDB" id="A0A106BXX4"/>
<dbReference type="PANTHER" id="PTHR33121">
    <property type="entry name" value="CYCLIC DI-GMP PHOSPHODIESTERASE PDEF"/>
    <property type="match status" value="1"/>
</dbReference>
<keyword evidence="1" id="KW-0472">Membrane</keyword>
<evidence type="ECO:0000259" key="4">
    <source>
        <dbReference type="PROSITE" id="PS50887"/>
    </source>
</evidence>
<dbReference type="RefSeq" id="WP_059746989.1">
    <property type="nucleotide sequence ID" value="NZ_LRDC01000040.1"/>
</dbReference>
<dbReference type="SMART" id="SM00267">
    <property type="entry name" value="GGDEF"/>
    <property type="match status" value="1"/>
</dbReference>
<dbReference type="InterPro" id="IPR043128">
    <property type="entry name" value="Rev_trsase/Diguanyl_cyclase"/>
</dbReference>
<dbReference type="NCBIfam" id="TIGR00254">
    <property type="entry name" value="GGDEF"/>
    <property type="match status" value="1"/>
</dbReference>
<sequence length="776" mass="86366">MPTSFRNRLIIAFLLILTLMQLTTALFVLSATQRDFRQQQTQNLNIGSNIFVEMLSNRSDQLNQSLSLLSADFGFKRAVATGEQDTISSVLANHGRRINADAAILLSPQGKLLSSSLQGLTAANIDELFTLTKNRSTTFEIFNYDHSSYQFVLQPVKAPTLIAWVGMGFTMDKNVANQAKTITGIDISFINQSAGRIEIVSTLAQAQQQDVLARINLLAKTVDKVSDDIPSNYLSTTIALDKNSGHQWAVLHQSNVKWQQNYDALRNNMLIIFAITCLLAFMIAAWFSGGLTKPIYALVNFARKVGQGENPPPIKGAPAELQVLANTLSIMRENIESRENDLVYQSQHDNLTGLYNRLAAKQQLSLLLSKMHGSLVMIDIKNFRHLNNIIGFANADDLLVLFADRLESLSPTAQLISRLDGDSFLLLFQPGIHHEKLDNYLRQLTNPFSIQGSKISVNVRVGIVDLSSDYDCNDIDTLIRHAEIALNQARVESLGIATYQQGEDERYLRELMIIRDLPIALAQGQLHLVFQPKVNIQSNHCHGAETLIRWQHPELGFIPPDEFIRLAENSGNISMISDWVLNTTIKQLAQWQLQGISLTVAINLSAHDLTNPQLPLDIEQLLISNNLPINALSIEVTEGAVMKDAQTVIAVLQQFRNIGLAIAIDDFGTGHSSLAYLKLLPVNEVKIDRSFIKDIHTDATDLMIVDSSIRLIKGLNLSVVAEGVESVEGINILRELNCDIIQGYVYSKPLKADDFIVWFQQFNQANIQTLSKDTPH</sequence>
<dbReference type="Proteomes" id="UP000055702">
    <property type="component" value="Unassembled WGS sequence"/>
</dbReference>
<dbReference type="GO" id="GO:0016020">
    <property type="term" value="C:membrane"/>
    <property type="evidence" value="ECO:0007669"/>
    <property type="project" value="InterPro"/>
</dbReference>
<dbReference type="Gene3D" id="3.30.70.270">
    <property type="match status" value="1"/>
</dbReference>
<dbReference type="SUPFAM" id="SSF141868">
    <property type="entry name" value="EAL domain-like"/>
    <property type="match status" value="1"/>
</dbReference>
<dbReference type="InterPro" id="IPR035919">
    <property type="entry name" value="EAL_sf"/>
</dbReference>
<dbReference type="GO" id="GO:0007165">
    <property type="term" value="P:signal transduction"/>
    <property type="evidence" value="ECO:0007669"/>
    <property type="project" value="InterPro"/>
</dbReference>
<evidence type="ECO:0000259" key="3">
    <source>
        <dbReference type="PROSITE" id="PS50885"/>
    </source>
</evidence>
<dbReference type="GO" id="GO:0071111">
    <property type="term" value="F:cyclic-guanylate-specific phosphodiesterase activity"/>
    <property type="evidence" value="ECO:0007669"/>
    <property type="project" value="InterPro"/>
</dbReference>
<accession>A0A106BXX4</accession>
<name>A0A106BXX4_SHEFR</name>
<dbReference type="PANTHER" id="PTHR33121:SF71">
    <property type="entry name" value="OXYGEN SENSOR PROTEIN DOSP"/>
    <property type="match status" value="1"/>
</dbReference>
<gene>
    <name evidence="5" type="ORF">AWJ07_07785</name>
</gene>
<evidence type="ECO:0000313" key="6">
    <source>
        <dbReference type="Proteomes" id="UP000055702"/>
    </source>
</evidence>
<dbReference type="PROSITE" id="PS50887">
    <property type="entry name" value="GGDEF"/>
    <property type="match status" value="1"/>
</dbReference>
<dbReference type="Pfam" id="PF14827">
    <property type="entry name" value="dCache_3"/>
    <property type="match status" value="1"/>
</dbReference>
<evidence type="ECO:0000256" key="1">
    <source>
        <dbReference type="SAM" id="Phobius"/>
    </source>
</evidence>
<dbReference type="InterPro" id="IPR000160">
    <property type="entry name" value="GGDEF_dom"/>
</dbReference>
<dbReference type="InterPro" id="IPR050706">
    <property type="entry name" value="Cyclic-di-GMP_PDE-like"/>
</dbReference>
<dbReference type="EMBL" id="LRDC01000040">
    <property type="protein sequence ID" value="KVX00644.1"/>
    <property type="molecule type" value="Genomic_DNA"/>
</dbReference>
<dbReference type="CDD" id="cd01948">
    <property type="entry name" value="EAL"/>
    <property type="match status" value="1"/>
</dbReference>
<dbReference type="SMART" id="SM00052">
    <property type="entry name" value="EAL"/>
    <property type="match status" value="1"/>
</dbReference>
<feature type="domain" description="GGDEF" evidence="4">
    <location>
        <begin position="371"/>
        <end position="504"/>
    </location>
</feature>
<dbReference type="CDD" id="cd01949">
    <property type="entry name" value="GGDEF"/>
    <property type="match status" value="1"/>
</dbReference>
<dbReference type="Gene3D" id="3.20.20.450">
    <property type="entry name" value="EAL domain"/>
    <property type="match status" value="1"/>
</dbReference>
<dbReference type="SUPFAM" id="SSF55073">
    <property type="entry name" value="Nucleotide cyclase"/>
    <property type="match status" value="1"/>
</dbReference>
<reference evidence="5 6" key="1">
    <citation type="submission" date="2016-01" db="EMBL/GenBank/DDBJ databases">
        <title>Draft genome of the antarctic isolate Shewanella frigidimarina Ag06-30.</title>
        <authorList>
            <person name="Parmeciano Di Noto G."/>
            <person name="Vazquez S."/>
            <person name="Mac Cormack W."/>
            <person name="Iriarte A."/>
            <person name="Quiroga C."/>
        </authorList>
    </citation>
    <scope>NUCLEOTIDE SEQUENCE [LARGE SCALE GENOMIC DNA]</scope>
    <source>
        <strain evidence="5 6">Ag06-30</strain>
    </source>
</reference>
<comment type="caution">
    <text evidence="5">The sequence shown here is derived from an EMBL/GenBank/DDBJ whole genome shotgun (WGS) entry which is preliminary data.</text>
</comment>
<evidence type="ECO:0000259" key="2">
    <source>
        <dbReference type="PROSITE" id="PS50883"/>
    </source>
</evidence>
<dbReference type="InterPro" id="IPR029787">
    <property type="entry name" value="Nucleotide_cyclase"/>
</dbReference>
<keyword evidence="1" id="KW-1133">Transmembrane helix</keyword>
<feature type="domain" description="HAMP" evidence="3">
    <location>
        <begin position="289"/>
        <end position="340"/>
    </location>
</feature>
<dbReference type="InterPro" id="IPR001633">
    <property type="entry name" value="EAL_dom"/>
</dbReference>
<evidence type="ECO:0000313" key="5">
    <source>
        <dbReference type="EMBL" id="KVX00644.1"/>
    </source>
</evidence>
<dbReference type="InterPro" id="IPR003660">
    <property type="entry name" value="HAMP_dom"/>
</dbReference>
<dbReference type="Gene3D" id="6.10.340.10">
    <property type="match status" value="1"/>
</dbReference>
<organism evidence="5">
    <name type="scientific">Shewanella frigidimarina</name>
    <dbReference type="NCBI Taxonomy" id="56812"/>
    <lineage>
        <taxon>Bacteria</taxon>
        <taxon>Pseudomonadati</taxon>
        <taxon>Pseudomonadota</taxon>
        <taxon>Gammaproteobacteria</taxon>
        <taxon>Alteromonadales</taxon>
        <taxon>Shewanellaceae</taxon>
        <taxon>Shewanella</taxon>
    </lineage>
</organism>